<proteinExistence type="inferred from homology"/>
<reference evidence="16" key="2">
    <citation type="submission" date="2025-08" db="UniProtKB">
        <authorList>
            <consortium name="RefSeq"/>
        </authorList>
    </citation>
    <scope>IDENTIFICATION</scope>
</reference>
<dbReference type="InterPro" id="IPR017972">
    <property type="entry name" value="Cyt_P450_CS"/>
</dbReference>
<evidence type="ECO:0000256" key="11">
    <source>
        <dbReference type="ARBA" id="ARBA00023033"/>
    </source>
</evidence>
<dbReference type="RefSeq" id="XP_013380592.1">
    <property type="nucleotide sequence ID" value="XM_013525138.1"/>
</dbReference>
<evidence type="ECO:0000256" key="6">
    <source>
        <dbReference type="ARBA" id="ARBA00022723"/>
    </source>
</evidence>
<evidence type="ECO:0000256" key="9">
    <source>
        <dbReference type="ARBA" id="ARBA00023002"/>
    </source>
</evidence>
<dbReference type="InterPro" id="IPR036396">
    <property type="entry name" value="Cyt_P450_sf"/>
</dbReference>
<keyword evidence="6 13" id="KW-0479">Metal-binding</keyword>
<reference evidence="16" key="1">
    <citation type="journal article" date="2015" name="Nat. Commun.">
        <title>The Lingula genome provides insights into brachiopod evolution and the origin of phosphate biomineralization.</title>
        <authorList>
            <person name="Luo Y.J."/>
            <person name="Takeuchi T."/>
            <person name="Koyanagi R."/>
            <person name="Yamada L."/>
            <person name="Kanda M."/>
            <person name="Khalturina M."/>
            <person name="Fujie M."/>
            <person name="Yamasaki S.I."/>
            <person name="Endo K."/>
            <person name="Satoh N."/>
        </authorList>
    </citation>
    <scope>NUCLEOTIDE SEQUENCE</scope>
</reference>
<dbReference type="InterPro" id="IPR001128">
    <property type="entry name" value="Cyt_P450"/>
</dbReference>
<dbReference type="GO" id="GO:0005506">
    <property type="term" value="F:iron ion binding"/>
    <property type="evidence" value="ECO:0007669"/>
    <property type="project" value="InterPro"/>
</dbReference>
<evidence type="ECO:0000256" key="14">
    <source>
        <dbReference type="RuleBase" id="RU000461"/>
    </source>
</evidence>
<protein>
    <submittedName>
        <fullName evidence="16">Vitamin D 25-hydroxylase</fullName>
    </submittedName>
</protein>
<gene>
    <name evidence="16" type="primary">LOC106151749</name>
</gene>
<dbReference type="GeneID" id="106151749"/>
<evidence type="ECO:0000256" key="3">
    <source>
        <dbReference type="ARBA" id="ARBA00004406"/>
    </source>
</evidence>
<dbReference type="OrthoDB" id="1844152at2759"/>
<keyword evidence="15" id="KW-1185">Reference proteome</keyword>
<evidence type="ECO:0000256" key="10">
    <source>
        <dbReference type="ARBA" id="ARBA00023004"/>
    </source>
</evidence>
<evidence type="ECO:0000256" key="12">
    <source>
        <dbReference type="ARBA" id="ARBA00023136"/>
    </source>
</evidence>
<dbReference type="GO" id="GO:0016712">
    <property type="term" value="F:oxidoreductase activity, acting on paired donors, with incorporation or reduction of molecular oxygen, reduced flavin or flavoprotein as one donor, and incorporation of one atom of oxygen"/>
    <property type="evidence" value="ECO:0007669"/>
    <property type="project" value="TreeGrafter"/>
</dbReference>
<dbReference type="PANTHER" id="PTHR24300:SF403">
    <property type="entry name" value="CYTOCHROME P450 306A1"/>
    <property type="match status" value="1"/>
</dbReference>
<dbReference type="STRING" id="7574.A0A1S3H3Q7"/>
<dbReference type="GO" id="GO:0008395">
    <property type="term" value="F:steroid hydroxylase activity"/>
    <property type="evidence" value="ECO:0007669"/>
    <property type="project" value="TreeGrafter"/>
</dbReference>
<evidence type="ECO:0000313" key="16">
    <source>
        <dbReference type="RefSeq" id="XP_013380592.1"/>
    </source>
</evidence>
<keyword evidence="8" id="KW-0492">Microsome</keyword>
<keyword evidence="10 13" id="KW-0408">Iron</keyword>
<evidence type="ECO:0000256" key="4">
    <source>
        <dbReference type="ARBA" id="ARBA00010617"/>
    </source>
</evidence>
<dbReference type="InterPro" id="IPR002401">
    <property type="entry name" value="Cyt_P450_E_grp-I"/>
</dbReference>
<dbReference type="InterPro" id="IPR050182">
    <property type="entry name" value="Cytochrome_P450_fam2"/>
</dbReference>
<evidence type="ECO:0000256" key="7">
    <source>
        <dbReference type="ARBA" id="ARBA00022824"/>
    </source>
</evidence>
<evidence type="ECO:0000256" key="2">
    <source>
        <dbReference type="ARBA" id="ARBA00004174"/>
    </source>
</evidence>
<dbReference type="KEGG" id="lak:106151749"/>
<dbReference type="GO" id="GO:0020037">
    <property type="term" value="F:heme binding"/>
    <property type="evidence" value="ECO:0007669"/>
    <property type="project" value="InterPro"/>
</dbReference>
<comment type="similarity">
    <text evidence="4 14">Belongs to the cytochrome P450 family.</text>
</comment>
<dbReference type="InParanoid" id="A0A1S3H3Q7"/>
<dbReference type="PRINTS" id="PR00385">
    <property type="entry name" value="P450"/>
</dbReference>
<name>A0A1S3H3Q7_LINAN</name>
<dbReference type="FunFam" id="1.10.630.10:FF:000238">
    <property type="entry name" value="Cytochrome P450 2A6"/>
    <property type="match status" value="1"/>
</dbReference>
<sequence>MYLTKQFRCVTVTRRNMLNFIWDTWRWMFPPSPLPPGPRGLPVVGALPYLGSDVTGTLETWAREYGPVFSANFGSRPVVFLNGFDVIKEALVTRRSEFSGRPYLYSIHRVFKGKGIHSVDYGPCWRHQRQFTEKLMYEENLESIIQRESRHLSDRIQTFGGRPFDPAKLMNVAAANIMCSVLFGERYDFDNEDIQRLLSLISDALKLANGAFNFIWIARFFPSARRFDALADEILKTVEKIVKPQLDSYDPTKTRHFLDAYMHKIHQSPHSDTFNTDQLMSVVLDVILAGSQNATTMMKWCLLYLATHQDVQTTVYSELQQVLENNPLSYNLRPQLPYTEATVLEVIRRNTGRFPLGASHATTCDVTFRGYVIPKSTYVSVNLNSVFMDEKLWPEPMKFRPQRFLAESGEVKEPEYFMPFGLGDRSCMGEGIARRELFTFVASLVNAFHWKFPEEKPGPNLQEKVYAPPQFEVCAVPRRQ</sequence>
<dbReference type="Pfam" id="PF00067">
    <property type="entry name" value="p450"/>
    <property type="match status" value="1"/>
</dbReference>
<feature type="binding site" description="axial binding residue" evidence="13">
    <location>
        <position position="427"/>
    </location>
    <ligand>
        <name>heme</name>
        <dbReference type="ChEBI" id="CHEBI:30413"/>
    </ligand>
    <ligandPart>
        <name>Fe</name>
        <dbReference type="ChEBI" id="CHEBI:18248"/>
    </ligandPart>
</feature>
<dbReference type="AlphaFoldDB" id="A0A1S3H3Q7"/>
<dbReference type="GO" id="GO:0005789">
    <property type="term" value="C:endoplasmic reticulum membrane"/>
    <property type="evidence" value="ECO:0007669"/>
    <property type="project" value="UniProtKB-SubCell"/>
</dbReference>
<dbReference type="PANTHER" id="PTHR24300">
    <property type="entry name" value="CYTOCHROME P450 508A4-RELATED"/>
    <property type="match status" value="1"/>
</dbReference>
<evidence type="ECO:0000313" key="15">
    <source>
        <dbReference type="Proteomes" id="UP000085678"/>
    </source>
</evidence>
<dbReference type="Gene3D" id="1.10.630.10">
    <property type="entry name" value="Cytochrome P450"/>
    <property type="match status" value="1"/>
</dbReference>
<dbReference type="GO" id="GO:0006805">
    <property type="term" value="P:xenobiotic metabolic process"/>
    <property type="evidence" value="ECO:0007669"/>
    <property type="project" value="TreeGrafter"/>
</dbReference>
<organism evidence="15 16">
    <name type="scientific">Lingula anatina</name>
    <name type="common">Brachiopod</name>
    <name type="synonym">Lingula unguis</name>
    <dbReference type="NCBI Taxonomy" id="7574"/>
    <lineage>
        <taxon>Eukaryota</taxon>
        <taxon>Metazoa</taxon>
        <taxon>Spiralia</taxon>
        <taxon>Lophotrochozoa</taxon>
        <taxon>Brachiopoda</taxon>
        <taxon>Linguliformea</taxon>
        <taxon>Lingulata</taxon>
        <taxon>Lingulida</taxon>
        <taxon>Linguloidea</taxon>
        <taxon>Lingulidae</taxon>
        <taxon>Lingula</taxon>
    </lineage>
</organism>
<dbReference type="GO" id="GO:0006082">
    <property type="term" value="P:organic acid metabolic process"/>
    <property type="evidence" value="ECO:0007669"/>
    <property type="project" value="TreeGrafter"/>
</dbReference>
<accession>A0A1S3H3Q7</accession>
<keyword evidence="9 14" id="KW-0560">Oxidoreductase</keyword>
<keyword evidence="11 14" id="KW-0503">Monooxygenase</keyword>
<evidence type="ECO:0000256" key="1">
    <source>
        <dbReference type="ARBA" id="ARBA00001971"/>
    </source>
</evidence>
<dbReference type="SUPFAM" id="SSF48264">
    <property type="entry name" value="Cytochrome P450"/>
    <property type="match status" value="1"/>
</dbReference>
<comment type="cofactor">
    <cofactor evidence="1 13">
        <name>heme</name>
        <dbReference type="ChEBI" id="CHEBI:30413"/>
    </cofactor>
</comment>
<evidence type="ECO:0000256" key="5">
    <source>
        <dbReference type="ARBA" id="ARBA00022617"/>
    </source>
</evidence>
<keyword evidence="5 13" id="KW-0349">Heme</keyword>
<dbReference type="Proteomes" id="UP000085678">
    <property type="component" value="Unplaced"/>
</dbReference>
<dbReference type="PRINTS" id="PR00463">
    <property type="entry name" value="EP450I"/>
</dbReference>
<keyword evidence="12" id="KW-0472">Membrane</keyword>
<evidence type="ECO:0000256" key="13">
    <source>
        <dbReference type="PIRSR" id="PIRSR602401-1"/>
    </source>
</evidence>
<evidence type="ECO:0000256" key="8">
    <source>
        <dbReference type="ARBA" id="ARBA00022848"/>
    </source>
</evidence>
<keyword evidence="7" id="KW-0256">Endoplasmic reticulum</keyword>
<comment type="subcellular location">
    <subcellularLocation>
        <location evidence="3">Endoplasmic reticulum membrane</location>
        <topology evidence="3">Peripheral membrane protein</topology>
    </subcellularLocation>
    <subcellularLocation>
        <location evidence="2">Microsome membrane</location>
        <topology evidence="2">Peripheral membrane protein</topology>
    </subcellularLocation>
</comment>
<dbReference type="PROSITE" id="PS00086">
    <property type="entry name" value="CYTOCHROME_P450"/>
    <property type="match status" value="1"/>
</dbReference>